<reference evidence="4" key="1">
    <citation type="submission" date="2019-10" db="EMBL/GenBank/DDBJ databases">
        <title>Short sand fly seasons in Tbilisi, Georgia, hinder development of host immunity to saliva of the visceral leishmaniasis vector Phlebotomus kandelakii.</title>
        <authorList>
            <person name="Oliveira F."/>
            <person name="Giorgobiani E."/>
            <person name="Guimaraes-Costa A.B."/>
            <person name="Abdeladhim M."/>
            <person name="Oristian J."/>
            <person name="Tskhvaradze L."/>
            <person name="Tsertsvadze N."/>
            <person name="Zakalashvili M."/>
            <person name="Valenzuela J.G."/>
            <person name="Kamhawi S."/>
        </authorList>
    </citation>
    <scope>NUCLEOTIDE SEQUENCE</scope>
    <source>
        <strain evidence="4">Wild-capture in Tbilisi</strain>
        <tissue evidence="4">Salivary glands</tissue>
    </source>
</reference>
<accession>A0A6B2EFG8</accession>
<keyword evidence="2" id="KW-0732">Signal</keyword>
<feature type="domain" description="C-type lectin" evidence="3">
    <location>
        <begin position="44"/>
        <end position="148"/>
    </location>
</feature>
<feature type="compositionally biased region" description="Low complexity" evidence="1">
    <location>
        <begin position="600"/>
        <end position="612"/>
    </location>
</feature>
<evidence type="ECO:0000256" key="1">
    <source>
        <dbReference type="SAM" id="MobiDB-lite"/>
    </source>
</evidence>
<evidence type="ECO:0000259" key="3">
    <source>
        <dbReference type="PROSITE" id="PS50041"/>
    </source>
</evidence>
<dbReference type="PROSITE" id="PS50041">
    <property type="entry name" value="C_TYPE_LECTIN_2"/>
    <property type="match status" value="1"/>
</dbReference>
<feature type="compositionally biased region" description="Low complexity" evidence="1">
    <location>
        <begin position="376"/>
        <end position="388"/>
    </location>
</feature>
<dbReference type="PANTHER" id="PTHR45784">
    <property type="entry name" value="C-TYPE LECTIN DOMAIN FAMILY 20 MEMBER A-RELATED"/>
    <property type="match status" value="1"/>
</dbReference>
<feature type="compositionally biased region" description="Polar residues" evidence="1">
    <location>
        <begin position="614"/>
        <end position="653"/>
    </location>
</feature>
<feature type="region of interest" description="Disordered" evidence="1">
    <location>
        <begin position="371"/>
        <end position="393"/>
    </location>
</feature>
<name>A0A6B2EFG8_9DIPT</name>
<dbReference type="AlphaFoldDB" id="A0A6B2EFG8"/>
<protein>
    <submittedName>
        <fullName evidence="4">Putative proteoglycan 4-like protein</fullName>
    </submittedName>
</protein>
<feature type="region of interest" description="Disordered" evidence="1">
    <location>
        <begin position="525"/>
        <end position="586"/>
    </location>
</feature>
<dbReference type="Gene3D" id="3.10.100.10">
    <property type="entry name" value="Mannose-Binding Protein A, subunit A"/>
    <property type="match status" value="1"/>
</dbReference>
<proteinExistence type="predicted"/>
<feature type="compositionally biased region" description="Basic and acidic residues" evidence="1">
    <location>
        <begin position="551"/>
        <end position="566"/>
    </location>
</feature>
<evidence type="ECO:0000313" key="4">
    <source>
        <dbReference type="EMBL" id="NBJ61667.1"/>
    </source>
</evidence>
<feature type="region of interest" description="Disordered" evidence="1">
    <location>
        <begin position="319"/>
        <end position="339"/>
    </location>
</feature>
<sequence>MANFMWWILLIFGTNLNSETLVEGRAVNISNTWTLPQEGFSVFYRFFRDKISWFEADAVCQFHHANLVTVDNGIQFDAARAFLKELDVTEPVWIGLMRPQNSERFVWTNAKPLAPTSGYWAESLPAIDSPLCAVIDPLRDFRWHALRCGGPETAAFLCELSVPSWASDCAITAMPSLTIQYMSDSGTVQLSRDCGDEGGRHMTCKGKQDRDTILKQLICTDENAVEMSVNNLIMPEDNASAVRSINHEVTPAKEMENAESDNTEDNNIDMTMNRADATGNDNSLVKITLEDLMVGDQPIDESQTLLTDEVTKTPSQKKVLPFDKKPYSGKRMRGRNPLDDMMMGDQAAGDVTTAEVLPHVKKMLQQDLKLKDLPPLDDTSLSPDSSSDTSDKIVAPSTFIPATETGSESTTTVILSTTTMATSPEPHRDTTVLPINETSSETDHLATASITNDIVPAVSGVASSSDEGTGKNIIHPLHISSDSSKQASGFVKTPRRESSQQSQDDHFIPPMLLVKAKFTATSTRSHFEVATESPNSTINSPEGNQTEGAAEDIRENATETDNKEESSTPDDLPSSSPTVSPPVNNGAITDKVELIQEVTPSVSSSRQSPAPSGATVSGESVRGTTEDVNSTSQGDKSTSVATDQETTLSPSSSNYLLAQRRLDYENSFSNIENYQPYRPNRRRSLTKPDSVSYLKKILG</sequence>
<evidence type="ECO:0000256" key="2">
    <source>
        <dbReference type="SAM" id="SignalP"/>
    </source>
</evidence>
<dbReference type="InterPro" id="IPR001304">
    <property type="entry name" value="C-type_lectin-like"/>
</dbReference>
<dbReference type="InterPro" id="IPR016186">
    <property type="entry name" value="C-type_lectin-like/link_sf"/>
</dbReference>
<feature type="region of interest" description="Disordered" evidence="1">
    <location>
        <begin position="461"/>
        <end position="508"/>
    </location>
</feature>
<dbReference type="PANTHER" id="PTHR45784:SF5">
    <property type="entry name" value="C-TYPE LECTIN DOMAIN FAMILY 20 MEMBER A-RELATED"/>
    <property type="match status" value="1"/>
</dbReference>
<feature type="compositionally biased region" description="Basic and acidic residues" evidence="1">
    <location>
        <begin position="494"/>
        <end position="507"/>
    </location>
</feature>
<feature type="region of interest" description="Disordered" evidence="1">
    <location>
        <begin position="599"/>
        <end position="653"/>
    </location>
</feature>
<feature type="signal peptide" evidence="2">
    <location>
        <begin position="1"/>
        <end position="18"/>
    </location>
</feature>
<feature type="compositionally biased region" description="Low complexity" evidence="1">
    <location>
        <begin position="569"/>
        <end position="583"/>
    </location>
</feature>
<dbReference type="EMBL" id="GIFK01003964">
    <property type="protein sequence ID" value="NBJ61667.1"/>
    <property type="molecule type" value="Transcribed_RNA"/>
</dbReference>
<feature type="chain" id="PRO_5025655418" evidence="2">
    <location>
        <begin position="19"/>
        <end position="699"/>
    </location>
</feature>
<dbReference type="SUPFAM" id="SSF56436">
    <property type="entry name" value="C-type lectin-like"/>
    <property type="match status" value="1"/>
</dbReference>
<dbReference type="Pfam" id="PF00059">
    <property type="entry name" value="Lectin_C"/>
    <property type="match status" value="1"/>
</dbReference>
<organism evidence="4">
    <name type="scientific">Phlebotomus kandelakii</name>
    <dbReference type="NCBI Taxonomy" id="1109342"/>
    <lineage>
        <taxon>Eukaryota</taxon>
        <taxon>Metazoa</taxon>
        <taxon>Ecdysozoa</taxon>
        <taxon>Arthropoda</taxon>
        <taxon>Hexapoda</taxon>
        <taxon>Insecta</taxon>
        <taxon>Pterygota</taxon>
        <taxon>Neoptera</taxon>
        <taxon>Endopterygota</taxon>
        <taxon>Diptera</taxon>
        <taxon>Nematocera</taxon>
        <taxon>Psychodoidea</taxon>
        <taxon>Psychodidae</taxon>
        <taxon>Phlebotomus</taxon>
        <taxon>Larroussius</taxon>
    </lineage>
</organism>
<dbReference type="CDD" id="cd00037">
    <property type="entry name" value="CLECT"/>
    <property type="match status" value="1"/>
</dbReference>
<dbReference type="InterPro" id="IPR016187">
    <property type="entry name" value="CTDL_fold"/>
</dbReference>
<feature type="compositionally biased region" description="Polar residues" evidence="1">
    <location>
        <begin position="532"/>
        <end position="547"/>
    </location>
</feature>
<dbReference type="SMART" id="SM00034">
    <property type="entry name" value="CLECT"/>
    <property type="match status" value="1"/>
</dbReference>